<protein>
    <recommendedName>
        <fullName evidence="8">Ribonuclease VapC</fullName>
        <shortName evidence="8">RNase VapC</shortName>
        <ecNumber evidence="8">3.1.-.-</ecNumber>
    </recommendedName>
    <alternativeName>
        <fullName evidence="8">Toxin VapC</fullName>
    </alternativeName>
</protein>
<evidence type="ECO:0000256" key="5">
    <source>
        <dbReference type="ARBA" id="ARBA00022801"/>
    </source>
</evidence>
<keyword evidence="8" id="KW-0800">Toxin</keyword>
<evidence type="ECO:0000256" key="1">
    <source>
        <dbReference type="ARBA" id="ARBA00001946"/>
    </source>
</evidence>
<evidence type="ECO:0000313" key="10">
    <source>
        <dbReference type="EMBL" id="NYE73603.1"/>
    </source>
</evidence>
<comment type="cofactor">
    <cofactor evidence="1 8">
        <name>Mg(2+)</name>
        <dbReference type="ChEBI" id="CHEBI:18420"/>
    </cofactor>
</comment>
<name>A0A7Y9LE95_9ACTN</name>
<dbReference type="RefSeq" id="WP_179755218.1">
    <property type="nucleotide sequence ID" value="NZ_JACCBU010000001.1"/>
</dbReference>
<dbReference type="InterPro" id="IPR050556">
    <property type="entry name" value="Type_II_TA_system_RNase"/>
</dbReference>
<dbReference type="InterPro" id="IPR029060">
    <property type="entry name" value="PIN-like_dom_sf"/>
</dbReference>
<comment type="function">
    <text evidence="8">Toxic component of a toxin-antitoxin (TA) system. An RNase.</text>
</comment>
<comment type="caution">
    <text evidence="10">The sequence shown here is derived from an EMBL/GenBank/DDBJ whole genome shotgun (WGS) entry which is preliminary data.</text>
</comment>
<dbReference type="GO" id="GO:0004540">
    <property type="term" value="F:RNA nuclease activity"/>
    <property type="evidence" value="ECO:0007669"/>
    <property type="project" value="InterPro"/>
</dbReference>
<dbReference type="PANTHER" id="PTHR33653:SF1">
    <property type="entry name" value="RIBONUCLEASE VAPC2"/>
    <property type="match status" value="1"/>
</dbReference>
<dbReference type="PANTHER" id="PTHR33653">
    <property type="entry name" value="RIBONUCLEASE VAPC2"/>
    <property type="match status" value="1"/>
</dbReference>
<dbReference type="InterPro" id="IPR002716">
    <property type="entry name" value="PIN_dom"/>
</dbReference>
<reference evidence="10 11" key="1">
    <citation type="submission" date="2020-07" db="EMBL/GenBank/DDBJ databases">
        <title>Sequencing the genomes of 1000 actinobacteria strains.</title>
        <authorList>
            <person name="Klenk H.-P."/>
        </authorList>
    </citation>
    <scope>NUCLEOTIDE SEQUENCE [LARGE SCALE GENOMIC DNA]</scope>
    <source>
        <strain evidence="10 11">DSM 22083</strain>
    </source>
</reference>
<evidence type="ECO:0000256" key="3">
    <source>
        <dbReference type="ARBA" id="ARBA00022722"/>
    </source>
</evidence>
<feature type="binding site" evidence="8">
    <location>
        <position position="5"/>
    </location>
    <ligand>
        <name>Mg(2+)</name>
        <dbReference type="ChEBI" id="CHEBI:18420"/>
    </ligand>
</feature>
<evidence type="ECO:0000256" key="2">
    <source>
        <dbReference type="ARBA" id="ARBA00022649"/>
    </source>
</evidence>
<feature type="binding site" evidence="8">
    <location>
        <position position="102"/>
    </location>
    <ligand>
        <name>Mg(2+)</name>
        <dbReference type="ChEBI" id="CHEBI:18420"/>
    </ligand>
</feature>
<dbReference type="Gene3D" id="3.40.50.1010">
    <property type="entry name" value="5'-nuclease"/>
    <property type="match status" value="1"/>
</dbReference>
<dbReference type="InterPro" id="IPR022907">
    <property type="entry name" value="VapC_family"/>
</dbReference>
<dbReference type="Proteomes" id="UP000569914">
    <property type="component" value="Unassembled WGS sequence"/>
</dbReference>
<organism evidence="10 11">
    <name type="scientific">Microlunatus parietis</name>
    <dbReference type="NCBI Taxonomy" id="682979"/>
    <lineage>
        <taxon>Bacteria</taxon>
        <taxon>Bacillati</taxon>
        <taxon>Actinomycetota</taxon>
        <taxon>Actinomycetes</taxon>
        <taxon>Propionibacteriales</taxon>
        <taxon>Propionibacteriaceae</taxon>
        <taxon>Microlunatus</taxon>
    </lineage>
</organism>
<feature type="domain" description="PIN" evidence="9">
    <location>
        <begin position="2"/>
        <end position="129"/>
    </location>
</feature>
<evidence type="ECO:0000256" key="7">
    <source>
        <dbReference type="ARBA" id="ARBA00038093"/>
    </source>
</evidence>
<dbReference type="GO" id="GO:0090729">
    <property type="term" value="F:toxin activity"/>
    <property type="evidence" value="ECO:0007669"/>
    <property type="project" value="UniProtKB-KW"/>
</dbReference>
<dbReference type="CDD" id="cd18731">
    <property type="entry name" value="PIN_NgFitB-like"/>
    <property type="match status" value="1"/>
</dbReference>
<dbReference type="EMBL" id="JACCBU010000001">
    <property type="protein sequence ID" value="NYE73603.1"/>
    <property type="molecule type" value="Genomic_DNA"/>
</dbReference>
<dbReference type="SUPFAM" id="SSF88723">
    <property type="entry name" value="PIN domain-like"/>
    <property type="match status" value="1"/>
</dbReference>
<proteinExistence type="inferred from homology"/>
<dbReference type="Pfam" id="PF01850">
    <property type="entry name" value="PIN"/>
    <property type="match status" value="1"/>
</dbReference>
<evidence type="ECO:0000259" key="9">
    <source>
        <dbReference type="Pfam" id="PF01850"/>
    </source>
</evidence>
<evidence type="ECO:0000256" key="8">
    <source>
        <dbReference type="HAMAP-Rule" id="MF_00265"/>
    </source>
</evidence>
<keyword evidence="4 8" id="KW-0479">Metal-binding</keyword>
<dbReference type="EC" id="3.1.-.-" evidence="8"/>
<dbReference type="AlphaFoldDB" id="A0A7Y9LE95"/>
<keyword evidence="5 8" id="KW-0378">Hydrolase</keyword>
<keyword evidence="3 8" id="KW-0540">Nuclease</keyword>
<evidence type="ECO:0000256" key="6">
    <source>
        <dbReference type="ARBA" id="ARBA00022842"/>
    </source>
</evidence>
<keyword evidence="6 8" id="KW-0460">Magnesium</keyword>
<dbReference type="GO" id="GO:0016787">
    <property type="term" value="F:hydrolase activity"/>
    <property type="evidence" value="ECO:0007669"/>
    <property type="project" value="UniProtKB-KW"/>
</dbReference>
<comment type="similarity">
    <text evidence="7 8">Belongs to the PINc/VapC protein family.</text>
</comment>
<evidence type="ECO:0000313" key="11">
    <source>
        <dbReference type="Proteomes" id="UP000569914"/>
    </source>
</evidence>
<accession>A0A7Y9LE95</accession>
<evidence type="ECO:0000256" key="4">
    <source>
        <dbReference type="ARBA" id="ARBA00022723"/>
    </source>
</evidence>
<dbReference type="HAMAP" id="MF_00265">
    <property type="entry name" value="VapC_Nob1"/>
    <property type="match status" value="1"/>
</dbReference>
<keyword evidence="11" id="KW-1185">Reference proteome</keyword>
<dbReference type="GO" id="GO:0000287">
    <property type="term" value="F:magnesium ion binding"/>
    <property type="evidence" value="ECO:0007669"/>
    <property type="project" value="UniProtKB-UniRule"/>
</dbReference>
<sequence length="140" mass="14842">MIILDTNVISEVMRGRLAEPSVLNWLGSLRDRPVTTVINRAEIMAGVALLPSGGRRDRLWDAAVAAFDQLGTCLPLVPECASVYAEIVASRRAAGRPIGGMDALIASIARVAGVGIATRDVDGFADLGFEVINPWEPDGD</sequence>
<gene>
    <name evidence="8" type="primary">vapC</name>
    <name evidence="10" type="ORF">BKA15_004932</name>
</gene>
<keyword evidence="2 8" id="KW-1277">Toxin-antitoxin system</keyword>